<dbReference type="GO" id="GO:0005524">
    <property type="term" value="F:ATP binding"/>
    <property type="evidence" value="ECO:0007669"/>
    <property type="project" value="UniProtKB-KW"/>
</dbReference>
<dbReference type="PANTHER" id="PTHR34704">
    <property type="entry name" value="ATPASE"/>
    <property type="match status" value="1"/>
</dbReference>
<evidence type="ECO:0000313" key="1">
    <source>
        <dbReference type="EMBL" id="MBF8186478.1"/>
    </source>
</evidence>
<evidence type="ECO:0000313" key="2">
    <source>
        <dbReference type="Proteomes" id="UP000605361"/>
    </source>
</evidence>
<dbReference type="Proteomes" id="UP000605361">
    <property type="component" value="Unassembled WGS sequence"/>
</dbReference>
<dbReference type="EMBL" id="JADOGI010000028">
    <property type="protein sequence ID" value="MBF8186478.1"/>
    <property type="molecule type" value="Genomic_DNA"/>
</dbReference>
<protein>
    <submittedName>
        <fullName evidence="1">ATP-binding protein</fullName>
    </submittedName>
</protein>
<dbReference type="Gene3D" id="3.40.50.300">
    <property type="entry name" value="P-loop containing nucleotide triphosphate hydrolases"/>
    <property type="match status" value="1"/>
</dbReference>
<accession>A0A931A797</accession>
<sequence>MVIDEFPNLSKVSPALPSTIQREIDRAVFKNAPVFLLLCGSAMSVMGRLLAGNAPLRGRASLELVVRPFDYRLAARYWSITDPLLAVQAHAVVGGTPAYLPLANGDVPDGLDDFDDWVRRTALNPIIPLFKEARYLLKEEAEVHDSAMYHSVLAAVAAGNCTRGGIAGYVGVRRPTSVTTSTSWRIPVSCAGSPTSFAHRARSTVSANRCSTSTTP</sequence>
<dbReference type="InterPro" id="IPR027417">
    <property type="entry name" value="P-loop_NTPase"/>
</dbReference>
<keyword evidence="1" id="KW-0547">Nucleotide-binding</keyword>
<gene>
    <name evidence="1" type="ORF">ITP53_12150</name>
</gene>
<dbReference type="SUPFAM" id="SSF52540">
    <property type="entry name" value="P-loop containing nucleoside triphosphate hydrolases"/>
    <property type="match status" value="1"/>
</dbReference>
<name>A0A931A797_9ACTN</name>
<dbReference type="RefSeq" id="WP_195895453.1">
    <property type="nucleotide sequence ID" value="NZ_JADOGI010000028.1"/>
</dbReference>
<dbReference type="PANTHER" id="PTHR34704:SF2">
    <property type="entry name" value="ATPASE"/>
    <property type="match status" value="1"/>
</dbReference>
<organism evidence="1 2">
    <name type="scientific">Nonomuraea cypriaca</name>
    <dbReference type="NCBI Taxonomy" id="1187855"/>
    <lineage>
        <taxon>Bacteria</taxon>
        <taxon>Bacillati</taxon>
        <taxon>Actinomycetota</taxon>
        <taxon>Actinomycetes</taxon>
        <taxon>Streptosporangiales</taxon>
        <taxon>Streptosporangiaceae</taxon>
        <taxon>Nonomuraea</taxon>
    </lineage>
</organism>
<keyword evidence="1" id="KW-0067">ATP-binding</keyword>
<keyword evidence="2" id="KW-1185">Reference proteome</keyword>
<dbReference type="AlphaFoldDB" id="A0A931A797"/>
<reference evidence="1" key="1">
    <citation type="submission" date="2020-11" db="EMBL/GenBank/DDBJ databases">
        <title>Whole-genome analyses of Nonomuraea sp. K274.</title>
        <authorList>
            <person name="Veyisoglu A."/>
        </authorList>
    </citation>
    <scope>NUCLEOTIDE SEQUENCE</scope>
    <source>
        <strain evidence="1">K274</strain>
    </source>
</reference>
<proteinExistence type="predicted"/>
<comment type="caution">
    <text evidence="1">The sequence shown here is derived from an EMBL/GenBank/DDBJ whole genome shotgun (WGS) entry which is preliminary data.</text>
</comment>